<organism evidence="3 4">
    <name type="scientific">Engystomops pustulosus</name>
    <name type="common">Tungara frog</name>
    <name type="synonym">Physalaemus pustulosus</name>
    <dbReference type="NCBI Taxonomy" id="76066"/>
    <lineage>
        <taxon>Eukaryota</taxon>
        <taxon>Metazoa</taxon>
        <taxon>Chordata</taxon>
        <taxon>Craniata</taxon>
        <taxon>Vertebrata</taxon>
        <taxon>Euteleostomi</taxon>
        <taxon>Amphibia</taxon>
        <taxon>Batrachia</taxon>
        <taxon>Anura</taxon>
        <taxon>Neobatrachia</taxon>
        <taxon>Hyloidea</taxon>
        <taxon>Leptodactylidae</taxon>
        <taxon>Leiuperinae</taxon>
        <taxon>Engystomops</taxon>
    </lineage>
</organism>
<feature type="region of interest" description="Disordered" evidence="1">
    <location>
        <begin position="123"/>
        <end position="153"/>
    </location>
</feature>
<evidence type="ECO:0000259" key="2">
    <source>
        <dbReference type="Pfam" id="PF14977"/>
    </source>
</evidence>
<evidence type="ECO:0000313" key="4">
    <source>
        <dbReference type="Proteomes" id="UP000824782"/>
    </source>
</evidence>
<dbReference type="InterPro" id="IPR029281">
    <property type="entry name" value="FAM194_C"/>
</dbReference>
<dbReference type="Pfam" id="PF14977">
    <property type="entry name" value="FAM194"/>
    <property type="match status" value="1"/>
</dbReference>
<dbReference type="EMBL" id="WNYA01006770">
    <property type="protein sequence ID" value="KAG8541722.1"/>
    <property type="molecule type" value="Genomic_DNA"/>
</dbReference>
<sequence length="153" mass="17804">MLNSHIEVKMLKQDEIYVLFTKDKETITFNVGSKLQLKDPEGTCKMCWSTGELERYCSSKKLEILCILNKIRKLVRISATPQDREEMIHGYIHQLQKSLNFINTLTNIHENTPNVLKIKEIQESETAVKKKPHHAKKKKPMPSDNKPKIKLPH</sequence>
<keyword evidence="4" id="KW-1185">Reference proteome</keyword>
<gene>
    <name evidence="3" type="ORF">GDO81_028385</name>
</gene>
<proteinExistence type="predicted"/>
<protein>
    <recommendedName>
        <fullName evidence="2">FAM194 C-terminal domain-containing protein</fullName>
    </recommendedName>
</protein>
<dbReference type="AlphaFoldDB" id="A0AAV6YWK6"/>
<feature type="domain" description="FAM194 C-terminal" evidence="2">
    <location>
        <begin position="2"/>
        <end position="81"/>
    </location>
</feature>
<dbReference type="Proteomes" id="UP000824782">
    <property type="component" value="Unassembled WGS sequence"/>
</dbReference>
<name>A0AAV6YWK6_ENGPU</name>
<comment type="caution">
    <text evidence="3">The sequence shown here is derived from an EMBL/GenBank/DDBJ whole genome shotgun (WGS) entry which is preliminary data.</text>
</comment>
<evidence type="ECO:0000256" key="1">
    <source>
        <dbReference type="SAM" id="MobiDB-lite"/>
    </source>
</evidence>
<evidence type="ECO:0000313" key="3">
    <source>
        <dbReference type="EMBL" id="KAG8541722.1"/>
    </source>
</evidence>
<reference evidence="3" key="1">
    <citation type="thesis" date="2020" institute="ProQuest LLC" country="789 East Eisenhower Parkway, Ann Arbor, MI, USA">
        <title>Comparative Genomics and Chromosome Evolution.</title>
        <authorList>
            <person name="Mudd A.B."/>
        </authorList>
    </citation>
    <scope>NUCLEOTIDE SEQUENCE</scope>
    <source>
        <strain evidence="3">237g6f4</strain>
        <tissue evidence="3">Blood</tissue>
    </source>
</reference>
<feature type="compositionally biased region" description="Basic residues" evidence="1">
    <location>
        <begin position="129"/>
        <end position="140"/>
    </location>
</feature>
<accession>A0AAV6YWK6</accession>